<comment type="caution">
    <text evidence="3">The sequence shown here is derived from an EMBL/GenBank/DDBJ whole genome shotgun (WGS) entry which is preliminary data.</text>
</comment>
<feature type="signal peptide" evidence="2">
    <location>
        <begin position="1"/>
        <end position="19"/>
    </location>
</feature>
<keyword evidence="4" id="KW-1185">Reference proteome</keyword>
<accession>A0AAE0KBT1</accession>
<dbReference type="AlphaFoldDB" id="A0AAE0KBT1"/>
<feature type="region of interest" description="Disordered" evidence="1">
    <location>
        <begin position="23"/>
        <end position="51"/>
    </location>
</feature>
<name>A0AAE0KBT1_9PEZI</name>
<evidence type="ECO:0000313" key="4">
    <source>
        <dbReference type="Proteomes" id="UP001287356"/>
    </source>
</evidence>
<evidence type="ECO:0000313" key="3">
    <source>
        <dbReference type="EMBL" id="KAK3373848.1"/>
    </source>
</evidence>
<gene>
    <name evidence="3" type="ORF">B0T24DRAFT_593992</name>
</gene>
<evidence type="ECO:0000256" key="2">
    <source>
        <dbReference type="SAM" id="SignalP"/>
    </source>
</evidence>
<feature type="compositionally biased region" description="Low complexity" evidence="1">
    <location>
        <begin position="23"/>
        <end position="33"/>
    </location>
</feature>
<dbReference type="EMBL" id="JAULSN010000004">
    <property type="protein sequence ID" value="KAK3373848.1"/>
    <property type="molecule type" value="Genomic_DNA"/>
</dbReference>
<evidence type="ECO:0000256" key="1">
    <source>
        <dbReference type="SAM" id="MobiDB-lite"/>
    </source>
</evidence>
<proteinExistence type="predicted"/>
<reference evidence="3" key="1">
    <citation type="journal article" date="2023" name="Mol. Phylogenet. Evol.">
        <title>Genome-scale phylogeny and comparative genomics of the fungal order Sordariales.</title>
        <authorList>
            <person name="Hensen N."/>
            <person name="Bonometti L."/>
            <person name="Westerberg I."/>
            <person name="Brannstrom I.O."/>
            <person name="Guillou S."/>
            <person name="Cros-Aarteil S."/>
            <person name="Calhoun S."/>
            <person name="Haridas S."/>
            <person name="Kuo A."/>
            <person name="Mondo S."/>
            <person name="Pangilinan J."/>
            <person name="Riley R."/>
            <person name="LaButti K."/>
            <person name="Andreopoulos B."/>
            <person name="Lipzen A."/>
            <person name="Chen C."/>
            <person name="Yan M."/>
            <person name="Daum C."/>
            <person name="Ng V."/>
            <person name="Clum A."/>
            <person name="Steindorff A."/>
            <person name="Ohm R.A."/>
            <person name="Martin F."/>
            <person name="Silar P."/>
            <person name="Natvig D.O."/>
            <person name="Lalanne C."/>
            <person name="Gautier V."/>
            <person name="Ament-Velasquez S.L."/>
            <person name="Kruys A."/>
            <person name="Hutchinson M.I."/>
            <person name="Powell A.J."/>
            <person name="Barry K."/>
            <person name="Miller A.N."/>
            <person name="Grigoriev I.V."/>
            <person name="Debuchy R."/>
            <person name="Gladieux P."/>
            <person name="Hiltunen Thoren M."/>
            <person name="Johannesson H."/>
        </authorList>
    </citation>
    <scope>NUCLEOTIDE SEQUENCE</scope>
    <source>
        <strain evidence="3">CBS 958.72</strain>
    </source>
</reference>
<reference evidence="3" key="2">
    <citation type="submission" date="2023-06" db="EMBL/GenBank/DDBJ databases">
        <authorList>
            <consortium name="Lawrence Berkeley National Laboratory"/>
            <person name="Haridas S."/>
            <person name="Hensen N."/>
            <person name="Bonometti L."/>
            <person name="Westerberg I."/>
            <person name="Brannstrom I.O."/>
            <person name="Guillou S."/>
            <person name="Cros-Aarteil S."/>
            <person name="Calhoun S."/>
            <person name="Kuo A."/>
            <person name="Mondo S."/>
            <person name="Pangilinan J."/>
            <person name="Riley R."/>
            <person name="Labutti K."/>
            <person name="Andreopoulos B."/>
            <person name="Lipzen A."/>
            <person name="Chen C."/>
            <person name="Yanf M."/>
            <person name="Daum C."/>
            <person name="Ng V."/>
            <person name="Clum A."/>
            <person name="Steindorff A."/>
            <person name="Ohm R."/>
            <person name="Martin F."/>
            <person name="Silar P."/>
            <person name="Natvig D."/>
            <person name="Lalanne C."/>
            <person name="Gautier V."/>
            <person name="Ament-Velasquez S.L."/>
            <person name="Kruys A."/>
            <person name="Hutchinson M.I."/>
            <person name="Powell A.J."/>
            <person name="Barry K."/>
            <person name="Miller A.N."/>
            <person name="Grigoriev I.V."/>
            <person name="Debuchy R."/>
            <person name="Gladieux P."/>
            <person name="Thoren M.H."/>
            <person name="Johannesson H."/>
        </authorList>
    </citation>
    <scope>NUCLEOTIDE SEQUENCE</scope>
    <source>
        <strain evidence="3">CBS 958.72</strain>
    </source>
</reference>
<organism evidence="3 4">
    <name type="scientific">Lasiosphaeria ovina</name>
    <dbReference type="NCBI Taxonomy" id="92902"/>
    <lineage>
        <taxon>Eukaryota</taxon>
        <taxon>Fungi</taxon>
        <taxon>Dikarya</taxon>
        <taxon>Ascomycota</taxon>
        <taxon>Pezizomycotina</taxon>
        <taxon>Sordariomycetes</taxon>
        <taxon>Sordariomycetidae</taxon>
        <taxon>Sordariales</taxon>
        <taxon>Lasiosphaeriaceae</taxon>
        <taxon>Lasiosphaeria</taxon>
    </lineage>
</organism>
<protein>
    <submittedName>
        <fullName evidence="3">Uncharacterized protein</fullName>
    </submittedName>
</protein>
<feature type="chain" id="PRO_5041951123" evidence="2">
    <location>
        <begin position="20"/>
        <end position="163"/>
    </location>
</feature>
<keyword evidence="2" id="KW-0732">Signal</keyword>
<dbReference type="Proteomes" id="UP001287356">
    <property type="component" value="Unassembled WGS sequence"/>
</dbReference>
<sequence length="163" mass="17987">MILGFLGFGFGLFWVLTCGQQGSRSQTQTGQRSNWGRGKRQKKEEDGGPWLDSSAQAVTRICLDLDLDPDLDVAMRAGNRREATYVRLYMDSFSHVGTGTVTPFSARRCSTCVTHHASSCRRSIDGGGDVVRWAPGKTGSPGLLPFFLFFLPTPSKNTECWFV</sequence>